<dbReference type="PROSITE" id="PS51184">
    <property type="entry name" value="JMJC"/>
    <property type="match status" value="1"/>
</dbReference>
<comment type="caution">
    <text evidence="3">The sequence shown here is derived from an EMBL/GenBank/DDBJ whole genome shotgun (WGS) entry which is preliminary data.</text>
</comment>
<feature type="compositionally biased region" description="Basic residues" evidence="1">
    <location>
        <begin position="350"/>
        <end position="363"/>
    </location>
</feature>
<reference evidence="3 4" key="1">
    <citation type="submission" date="2015-12" db="EMBL/GenBank/DDBJ databases">
        <title>Dictyostelia acquired genes for synthesis and detection of signals that induce cell-type specialization by lateral gene transfer from prokaryotes.</title>
        <authorList>
            <person name="Gloeckner G."/>
            <person name="Schaap P."/>
        </authorList>
    </citation>
    <scope>NUCLEOTIDE SEQUENCE [LARGE SCALE GENOMIC DNA]</scope>
    <source>
        <strain evidence="3 4">TK</strain>
    </source>
</reference>
<organism evidence="3 4">
    <name type="scientific">Tieghemostelium lacteum</name>
    <name type="common">Slime mold</name>
    <name type="synonym">Dictyostelium lacteum</name>
    <dbReference type="NCBI Taxonomy" id="361077"/>
    <lineage>
        <taxon>Eukaryota</taxon>
        <taxon>Amoebozoa</taxon>
        <taxon>Evosea</taxon>
        <taxon>Eumycetozoa</taxon>
        <taxon>Dictyostelia</taxon>
        <taxon>Dictyosteliales</taxon>
        <taxon>Raperosteliaceae</taxon>
        <taxon>Tieghemostelium</taxon>
    </lineage>
</organism>
<dbReference type="SUPFAM" id="SSF51197">
    <property type="entry name" value="Clavaminate synthase-like"/>
    <property type="match status" value="1"/>
</dbReference>
<gene>
    <name evidence="3" type="ORF">DLAC_09931</name>
</gene>
<evidence type="ECO:0000259" key="2">
    <source>
        <dbReference type="PROSITE" id="PS51184"/>
    </source>
</evidence>
<dbReference type="InterPro" id="IPR041667">
    <property type="entry name" value="Cupin_8"/>
</dbReference>
<proteinExistence type="predicted"/>
<feature type="region of interest" description="Disordered" evidence="1">
    <location>
        <begin position="348"/>
        <end position="370"/>
    </location>
</feature>
<evidence type="ECO:0000313" key="3">
    <source>
        <dbReference type="EMBL" id="KYQ89272.1"/>
    </source>
</evidence>
<dbReference type="InterPro" id="IPR050910">
    <property type="entry name" value="JMJD6_ArgDemeth/LysHydrox"/>
</dbReference>
<dbReference type="Gene3D" id="2.60.120.650">
    <property type="entry name" value="Cupin"/>
    <property type="match status" value="1"/>
</dbReference>
<evidence type="ECO:0000256" key="1">
    <source>
        <dbReference type="SAM" id="MobiDB-lite"/>
    </source>
</evidence>
<sequence length="517" mass="61482">MNIDDDEIEEFKPHPYGVRPNGNYYFDSLNIDFCDTRKLGLGYFSVLDDHLILQEIFEYFNEYELTKVINRISKAFYILVQEEEQWKMRTIEKFRDDKDFRFKHNWQFTFKFNSNRGFSVIPEPIHLRYYYSDYLFHIWRCTSIDLKRFENGDSIDRRSNLSFEEFRDEYLIPNRPVIITDGMKNWNAKQWTRESFIEKCGKVPLYINAGIFMTADRFLDYSKEYQEEMPMYLFDHYYGERIPEILNDYSPLETYFKDDFFEVLGESRPSFRWLLAGPERSGASFHLDPNHTSAFNAVVTGRKKWVMYPPHVTPPGVSPSNDGLEVTAPSSIIEWFINFYEQPTNESKKTKNKKNLINRKSNSKKQPEYDLENDTYENVKPLEGILHAGELIFVPSGWWHSVLNLEESIAITHNFVDRYNLLRVIEFLKTKKKKDLYHEFTTKFESKYPGLIQQLEAEQDERIQKKQESQKHFKKTSLWETVTSSNTPSTLNNPTTTNTNSFSFSFSFSTNDELETQ</sequence>
<evidence type="ECO:0000313" key="4">
    <source>
        <dbReference type="Proteomes" id="UP000076078"/>
    </source>
</evidence>
<dbReference type="GO" id="GO:0000987">
    <property type="term" value="F:cis-regulatory region sequence-specific DNA binding"/>
    <property type="evidence" value="ECO:0007669"/>
    <property type="project" value="TreeGrafter"/>
</dbReference>
<dbReference type="Pfam" id="PF13621">
    <property type="entry name" value="Cupin_8"/>
    <property type="match status" value="1"/>
</dbReference>
<dbReference type="SMART" id="SM00558">
    <property type="entry name" value="JmjC"/>
    <property type="match status" value="1"/>
</dbReference>
<dbReference type="Proteomes" id="UP000076078">
    <property type="component" value="Unassembled WGS sequence"/>
</dbReference>
<dbReference type="EMBL" id="LODT01000041">
    <property type="protein sequence ID" value="KYQ89272.1"/>
    <property type="molecule type" value="Genomic_DNA"/>
</dbReference>
<dbReference type="InParanoid" id="A0A151Z5N5"/>
<dbReference type="OrthoDB" id="424465at2759"/>
<dbReference type="PANTHER" id="PTHR12480">
    <property type="entry name" value="ARGININE DEMETHYLASE AND LYSYL-HYDROXYLASE JMJD"/>
    <property type="match status" value="1"/>
</dbReference>
<accession>A0A151Z5N5</accession>
<protein>
    <submittedName>
        <fullName evidence="3">Transcription factor jumonji</fullName>
    </submittedName>
</protein>
<dbReference type="FunCoup" id="A0A151Z5N5">
    <property type="interactions" value="322"/>
</dbReference>
<dbReference type="AlphaFoldDB" id="A0A151Z5N5"/>
<keyword evidence="4" id="KW-1185">Reference proteome</keyword>
<dbReference type="PANTHER" id="PTHR12480:SF21">
    <property type="entry name" value="JMJC DOMAIN-CONTAINING PROTEIN 8"/>
    <property type="match status" value="1"/>
</dbReference>
<name>A0A151Z5N5_TIELA</name>
<dbReference type="STRING" id="361077.A0A151Z5N5"/>
<dbReference type="InterPro" id="IPR003347">
    <property type="entry name" value="JmjC_dom"/>
</dbReference>
<feature type="domain" description="JmjC" evidence="2">
    <location>
        <begin position="240"/>
        <end position="432"/>
    </location>
</feature>
<dbReference type="GO" id="GO:0005634">
    <property type="term" value="C:nucleus"/>
    <property type="evidence" value="ECO:0007669"/>
    <property type="project" value="TreeGrafter"/>
</dbReference>
<dbReference type="OMA" id="WPAYKNW"/>